<gene>
    <name evidence="1" type="ORF">Poli38472_006981</name>
</gene>
<evidence type="ECO:0000313" key="1">
    <source>
        <dbReference type="EMBL" id="TMW58836.1"/>
    </source>
</evidence>
<organism evidence="1 2">
    <name type="scientific">Pythium oligandrum</name>
    <name type="common">Mycoparasitic fungus</name>
    <dbReference type="NCBI Taxonomy" id="41045"/>
    <lineage>
        <taxon>Eukaryota</taxon>
        <taxon>Sar</taxon>
        <taxon>Stramenopiles</taxon>
        <taxon>Oomycota</taxon>
        <taxon>Peronosporomycetes</taxon>
        <taxon>Pythiales</taxon>
        <taxon>Pythiaceae</taxon>
        <taxon>Pythium</taxon>
    </lineage>
</organism>
<dbReference type="Proteomes" id="UP000794436">
    <property type="component" value="Unassembled WGS sequence"/>
</dbReference>
<dbReference type="EMBL" id="SPLM01000110">
    <property type="protein sequence ID" value="TMW58836.1"/>
    <property type="molecule type" value="Genomic_DNA"/>
</dbReference>
<accession>A0A8K1C8W0</accession>
<keyword evidence="2" id="KW-1185">Reference proteome</keyword>
<protein>
    <submittedName>
        <fullName evidence="1">Uncharacterized protein</fullName>
    </submittedName>
</protein>
<name>A0A8K1C8W0_PYTOL</name>
<sequence>MTAHALPPFAHISPTKPLSSVPAMSIAKRTLGKRAPMKRKLPKMNASERARHYRRRVEGYMHGLAETHKDLRREVDTLRLLQDLQRQLRQSANVCANGSRRRMLTRVWDFIMKKEYGLGQHLSQECLTVPSTSIHYADGAPIIHLGLEITGAFTHAFIEKELYVHIPGNTRLLAQLLDCKVTFTSTVTLFFSSDGMLRFQAVETDVITGLMTSLPCPLPQAQQLAKGLQVRAVAAPSNHGVLPFALSTSSGF</sequence>
<reference evidence="1" key="1">
    <citation type="submission" date="2019-03" db="EMBL/GenBank/DDBJ databases">
        <title>Long read genome sequence of the mycoparasitic Pythium oligandrum ATCC 38472 isolated from sugarbeet rhizosphere.</title>
        <authorList>
            <person name="Gaulin E."/>
        </authorList>
    </citation>
    <scope>NUCLEOTIDE SEQUENCE</scope>
    <source>
        <strain evidence="1">ATCC 38472_TT</strain>
    </source>
</reference>
<comment type="caution">
    <text evidence="1">The sequence shown here is derived from an EMBL/GenBank/DDBJ whole genome shotgun (WGS) entry which is preliminary data.</text>
</comment>
<dbReference type="AlphaFoldDB" id="A0A8K1C8W0"/>
<evidence type="ECO:0000313" key="2">
    <source>
        <dbReference type="Proteomes" id="UP000794436"/>
    </source>
</evidence>
<proteinExistence type="predicted"/>